<comment type="subcellular location">
    <subcellularLocation>
        <location evidence="1">Cell membrane</location>
        <topology evidence="1">Multi-pass membrane protein</topology>
    </subcellularLocation>
</comment>
<feature type="domain" description="Type II secretion system protein GspF" evidence="7">
    <location>
        <begin position="132"/>
        <end position="257"/>
    </location>
</feature>
<accession>A0A1I4PCP2</accession>
<dbReference type="PANTHER" id="PTHR35402:SF1">
    <property type="entry name" value="TYPE II SECRETION SYSTEM PROTEIN GSPF DOMAIN-CONTAINING PROTEIN"/>
    <property type="match status" value="1"/>
</dbReference>
<dbReference type="OrthoDB" id="142726at2157"/>
<evidence type="ECO:0000313" key="8">
    <source>
        <dbReference type="EMBL" id="SFM25542.1"/>
    </source>
</evidence>
<dbReference type="AlphaFoldDB" id="A0A1I4PCP2"/>
<feature type="transmembrane region" description="Helical" evidence="6">
    <location>
        <begin position="279"/>
        <end position="298"/>
    </location>
</feature>
<gene>
    <name evidence="8" type="ORF">SAMN04488696_0578</name>
</gene>
<evidence type="ECO:0000256" key="2">
    <source>
        <dbReference type="ARBA" id="ARBA00022475"/>
    </source>
</evidence>
<evidence type="ECO:0000256" key="3">
    <source>
        <dbReference type="ARBA" id="ARBA00022692"/>
    </source>
</evidence>
<dbReference type="Pfam" id="PF00482">
    <property type="entry name" value="T2SSF"/>
    <property type="match status" value="1"/>
</dbReference>
<keyword evidence="2" id="KW-1003">Cell membrane</keyword>
<evidence type="ECO:0000256" key="5">
    <source>
        <dbReference type="ARBA" id="ARBA00023136"/>
    </source>
</evidence>
<evidence type="ECO:0000259" key="7">
    <source>
        <dbReference type="Pfam" id="PF00482"/>
    </source>
</evidence>
<protein>
    <submittedName>
        <fullName evidence="8">Flagellar protein FlaJ</fullName>
    </submittedName>
</protein>
<dbReference type="GO" id="GO:0005886">
    <property type="term" value="C:plasma membrane"/>
    <property type="evidence" value="ECO:0007669"/>
    <property type="project" value="UniProtKB-SubCell"/>
</dbReference>
<feature type="transmembrane region" description="Helical" evidence="6">
    <location>
        <begin position="63"/>
        <end position="84"/>
    </location>
</feature>
<keyword evidence="5 6" id="KW-0472">Membrane</keyword>
<feature type="transmembrane region" description="Helical" evidence="6">
    <location>
        <begin position="236"/>
        <end position="259"/>
    </location>
</feature>
<keyword evidence="8" id="KW-0969">Cilium</keyword>
<keyword evidence="4 6" id="KW-1133">Transmembrane helix</keyword>
<keyword evidence="9" id="KW-1185">Reference proteome</keyword>
<keyword evidence="3 6" id="KW-0812">Transmembrane</keyword>
<evidence type="ECO:0000256" key="1">
    <source>
        <dbReference type="ARBA" id="ARBA00004651"/>
    </source>
</evidence>
<dbReference type="EMBL" id="FOUJ01000001">
    <property type="protein sequence ID" value="SFM25542.1"/>
    <property type="molecule type" value="Genomic_DNA"/>
</dbReference>
<reference evidence="9" key="1">
    <citation type="submission" date="2016-10" db="EMBL/GenBank/DDBJ databases">
        <authorList>
            <person name="Varghese N."/>
            <person name="Submissions S."/>
        </authorList>
    </citation>
    <scope>NUCLEOTIDE SEQUENCE [LARGE SCALE GENOMIC DNA]</scope>
    <source>
        <strain evidence="9">Mob M</strain>
    </source>
</reference>
<feature type="transmembrane region" description="Helical" evidence="6">
    <location>
        <begin position="90"/>
        <end position="113"/>
    </location>
</feature>
<proteinExistence type="predicted"/>
<evidence type="ECO:0000313" key="9">
    <source>
        <dbReference type="Proteomes" id="UP000198535"/>
    </source>
</evidence>
<evidence type="ECO:0000256" key="6">
    <source>
        <dbReference type="SAM" id="Phobius"/>
    </source>
</evidence>
<keyword evidence="8" id="KW-0966">Cell projection</keyword>
<name>A0A1I4PCP2_9EURY</name>
<evidence type="ECO:0000256" key="4">
    <source>
        <dbReference type="ARBA" id="ARBA00022989"/>
    </source>
</evidence>
<dbReference type="InterPro" id="IPR056569">
    <property type="entry name" value="ArlJ-like"/>
</dbReference>
<dbReference type="RefSeq" id="WP_091932882.1">
    <property type="nucleotide sequence ID" value="NZ_FOUJ01000001.1"/>
</dbReference>
<dbReference type="PANTHER" id="PTHR35402">
    <property type="entry name" value="INTEGRAL MEMBRANE PROTEIN-RELATED"/>
    <property type="match status" value="1"/>
</dbReference>
<dbReference type="InterPro" id="IPR018076">
    <property type="entry name" value="T2SS_GspF_dom"/>
</dbReference>
<organism evidence="8 9">
    <name type="scientific">Methanolobus profundi</name>
    <dbReference type="NCBI Taxonomy" id="487685"/>
    <lineage>
        <taxon>Archaea</taxon>
        <taxon>Methanobacteriati</taxon>
        <taxon>Methanobacteriota</taxon>
        <taxon>Stenosarchaea group</taxon>
        <taxon>Methanomicrobia</taxon>
        <taxon>Methanosarcinales</taxon>
        <taxon>Methanosarcinaceae</taxon>
        <taxon>Methanolobus</taxon>
    </lineage>
</organism>
<keyword evidence="8" id="KW-0282">Flagellum</keyword>
<dbReference type="STRING" id="487685.SAMN04488696_0578"/>
<dbReference type="Proteomes" id="UP000198535">
    <property type="component" value="Unassembled WGS sequence"/>
</dbReference>
<sequence>MVRTPDLDVHHAFNEDETNKYIEKYKMFCYVFGKHIDKKPQEDVAKSLYQADMVLTPGMFMSLALVTAGLASGIIFVLSILLFSRSSSPLVYISVLTFLTFGLTVSGFPFMLYNKISNKNMNIEHELPFTLGYMTILASSGSSPMDVIRKVSIEDYGDVSTEFGKVMYRVDVLGEDGVSAMNHLIRNTSSESLRAICIDLANAMQSGGGLRTYLEMKSRELMDMRRKMQQEFVDSLGVYGEGYLSGVVMSVVLVVLMIVVTSALGIDLGPFTAKQMFQFFVYFMLPFINIVFLILLWMKYSRSTL</sequence>